<dbReference type="AlphaFoldDB" id="A0A1M6R1R3"/>
<gene>
    <name evidence="2" type="ORF">SAMN02745136_02118</name>
</gene>
<organism evidence="2 3">
    <name type="scientific">Anaerocolumna jejuensis DSM 15929</name>
    <dbReference type="NCBI Taxonomy" id="1121322"/>
    <lineage>
        <taxon>Bacteria</taxon>
        <taxon>Bacillati</taxon>
        <taxon>Bacillota</taxon>
        <taxon>Clostridia</taxon>
        <taxon>Lachnospirales</taxon>
        <taxon>Lachnospiraceae</taxon>
        <taxon>Anaerocolumna</taxon>
    </lineage>
</organism>
<keyword evidence="1" id="KW-0472">Membrane</keyword>
<feature type="transmembrane region" description="Helical" evidence="1">
    <location>
        <begin position="27"/>
        <end position="45"/>
    </location>
</feature>
<evidence type="ECO:0000256" key="1">
    <source>
        <dbReference type="SAM" id="Phobius"/>
    </source>
</evidence>
<proteinExistence type="predicted"/>
<evidence type="ECO:0008006" key="4">
    <source>
        <dbReference type="Google" id="ProtNLM"/>
    </source>
</evidence>
<dbReference type="InterPro" id="IPR011990">
    <property type="entry name" value="TPR-like_helical_dom_sf"/>
</dbReference>
<dbReference type="OrthoDB" id="358807at2"/>
<keyword evidence="3" id="KW-1185">Reference proteome</keyword>
<keyword evidence="1" id="KW-0812">Transmembrane</keyword>
<evidence type="ECO:0000313" key="3">
    <source>
        <dbReference type="Proteomes" id="UP000184386"/>
    </source>
</evidence>
<protein>
    <recommendedName>
        <fullName evidence="4">Tetratricopeptide repeat-containing protein</fullName>
    </recommendedName>
</protein>
<keyword evidence="1" id="KW-1133">Transmembrane helix</keyword>
<dbReference type="EMBL" id="FRAC01000010">
    <property type="protein sequence ID" value="SHK26288.1"/>
    <property type="molecule type" value="Genomic_DNA"/>
</dbReference>
<dbReference type="STRING" id="1121322.SAMN02745136_02118"/>
<dbReference type="Gene3D" id="1.25.40.10">
    <property type="entry name" value="Tetratricopeptide repeat domain"/>
    <property type="match status" value="1"/>
</dbReference>
<reference evidence="2 3" key="1">
    <citation type="submission" date="2016-11" db="EMBL/GenBank/DDBJ databases">
        <authorList>
            <person name="Jaros S."/>
            <person name="Januszkiewicz K."/>
            <person name="Wedrychowicz H."/>
        </authorList>
    </citation>
    <scope>NUCLEOTIDE SEQUENCE [LARGE SCALE GENOMIC DNA]</scope>
    <source>
        <strain evidence="2 3">DSM 15929</strain>
    </source>
</reference>
<name>A0A1M6R1R3_9FIRM</name>
<dbReference type="RefSeq" id="WP_073275584.1">
    <property type="nucleotide sequence ID" value="NZ_FRAC01000010.1"/>
</dbReference>
<dbReference type="SUPFAM" id="SSF48452">
    <property type="entry name" value="TPR-like"/>
    <property type="match status" value="1"/>
</dbReference>
<sequence length="209" mass="23137">MKKTVSVVILLAIGAFAAYSFFNGNMVTGIVSLVVLILAGLYVLGSSDDEKEDEKKTLNVDENSAHSFVGSEGKPDFEQAKKIREEMLKNVKQDDVSLEINAAAGLMLNQDYEGSKRAYESIIIKYPQSKGECIGQIGVAEFFLGNYEKALENYIEAKNNGEDNNMTEDNIWEVCELLHKKSGSSKAVEQYLSLYPAGRYIKKANKLIS</sequence>
<accession>A0A1M6R1R3</accession>
<dbReference type="Proteomes" id="UP000184386">
    <property type="component" value="Unassembled WGS sequence"/>
</dbReference>
<evidence type="ECO:0000313" key="2">
    <source>
        <dbReference type="EMBL" id="SHK26288.1"/>
    </source>
</evidence>